<proteinExistence type="inferred from homology"/>
<dbReference type="Pfam" id="PF13614">
    <property type="entry name" value="AAA_31"/>
    <property type="match status" value="1"/>
</dbReference>
<dbReference type="GO" id="GO:0042802">
    <property type="term" value="F:identical protein binding"/>
    <property type="evidence" value="ECO:0007669"/>
    <property type="project" value="UniProtKB-ARBA"/>
</dbReference>
<evidence type="ECO:0000256" key="2">
    <source>
        <dbReference type="ARBA" id="ARBA00011903"/>
    </source>
</evidence>
<feature type="domain" description="AAA" evidence="9">
    <location>
        <begin position="38"/>
        <end position="196"/>
    </location>
</feature>
<dbReference type="RefSeq" id="WP_058490664.1">
    <property type="nucleotide sequence ID" value="NZ_LOCK01000001.1"/>
</dbReference>
<keyword evidence="3" id="KW-0808">Transferase</keyword>
<keyword evidence="7" id="KW-0829">Tyrosine-protein kinase</keyword>
<evidence type="ECO:0000256" key="4">
    <source>
        <dbReference type="ARBA" id="ARBA00022741"/>
    </source>
</evidence>
<dbReference type="Proteomes" id="UP000054623">
    <property type="component" value="Unassembled WGS sequence"/>
</dbReference>
<dbReference type="NCBIfam" id="TIGR01007">
    <property type="entry name" value="eps_fam"/>
    <property type="match status" value="1"/>
</dbReference>
<dbReference type="InterPro" id="IPR027417">
    <property type="entry name" value="P-loop_NTPase"/>
</dbReference>
<dbReference type="EMBL" id="LOCK01000001">
    <property type="protein sequence ID" value="KTE93862.1"/>
    <property type="molecule type" value="Genomic_DNA"/>
</dbReference>
<gene>
    <name evidence="10" type="ORF">AT727_02595</name>
</gene>
<dbReference type="SUPFAM" id="SSF52540">
    <property type="entry name" value="P-loop containing nucleoside triphosphate hydrolases"/>
    <property type="match status" value="1"/>
</dbReference>
<dbReference type="EC" id="2.7.10.2" evidence="2"/>
<evidence type="ECO:0000256" key="5">
    <source>
        <dbReference type="ARBA" id="ARBA00022777"/>
    </source>
</evidence>
<evidence type="ECO:0000313" key="10">
    <source>
        <dbReference type="EMBL" id="KTE93862.1"/>
    </source>
</evidence>
<evidence type="ECO:0000256" key="8">
    <source>
        <dbReference type="ARBA" id="ARBA00051245"/>
    </source>
</evidence>
<evidence type="ECO:0000256" key="1">
    <source>
        <dbReference type="ARBA" id="ARBA00007316"/>
    </source>
</evidence>
<organism evidence="10 11">
    <name type="scientific">Desulfitobacterium hafniense</name>
    <name type="common">Desulfitobacterium frappieri</name>
    <dbReference type="NCBI Taxonomy" id="49338"/>
    <lineage>
        <taxon>Bacteria</taxon>
        <taxon>Bacillati</taxon>
        <taxon>Bacillota</taxon>
        <taxon>Clostridia</taxon>
        <taxon>Eubacteriales</taxon>
        <taxon>Desulfitobacteriaceae</taxon>
        <taxon>Desulfitobacterium</taxon>
    </lineage>
</organism>
<accession>A0A0W1JR47</accession>
<dbReference type="InterPro" id="IPR050445">
    <property type="entry name" value="Bact_polysacc_biosynth/exp"/>
</dbReference>
<dbReference type="CDD" id="cd05387">
    <property type="entry name" value="BY-kinase"/>
    <property type="match status" value="1"/>
</dbReference>
<dbReference type="GO" id="GO:0005886">
    <property type="term" value="C:plasma membrane"/>
    <property type="evidence" value="ECO:0007669"/>
    <property type="project" value="UniProtKB-ARBA"/>
</dbReference>
<protein>
    <recommendedName>
        <fullName evidence="2">non-specific protein-tyrosine kinase</fullName>
        <ecNumber evidence="2">2.7.10.2</ecNumber>
    </recommendedName>
</protein>
<name>A0A0W1JR47_DESHA</name>
<sequence length="230" mass="25137">MRRYSIETLANPKSTVSEAYRTLRTNIQFANVDNVIKKILFTSAGPGEGKSSTVANLAVSIAQSGKSVLIIDGDLRNPTQHKIFNVPNTHGLSTTLVEEIHSLTHSVKTFTEGLELLPAGPIPPNPAELLGSKKMKQLLFDAAKAYDIILIDSPPTIAVTDSSVLAQSVDGVVLILAAGEVKQEYALRAKEQLEKVGAKIIGTVINKVELKTKEHYYYYYYHGENRSQSI</sequence>
<dbReference type="PANTHER" id="PTHR32309">
    <property type="entry name" value="TYROSINE-PROTEIN KINASE"/>
    <property type="match status" value="1"/>
</dbReference>
<dbReference type="GO" id="GO:0005524">
    <property type="term" value="F:ATP binding"/>
    <property type="evidence" value="ECO:0007669"/>
    <property type="project" value="UniProtKB-KW"/>
</dbReference>
<reference evidence="10 11" key="1">
    <citation type="submission" date="2015-12" db="EMBL/GenBank/DDBJ databases">
        <title>Draft Genome Sequence of Desulfitobacterium hafniense Strain DH, a Sulfate-reducing Bacterium Isolated from Paddy Soils.</title>
        <authorList>
            <person name="Bao P."/>
            <person name="Zhang X."/>
            <person name="Li G."/>
        </authorList>
    </citation>
    <scope>NUCLEOTIDE SEQUENCE [LARGE SCALE GENOMIC DNA]</scope>
    <source>
        <strain evidence="10 11">DH</strain>
    </source>
</reference>
<keyword evidence="4" id="KW-0547">Nucleotide-binding</keyword>
<comment type="catalytic activity">
    <reaction evidence="8">
        <text>L-tyrosyl-[protein] + ATP = O-phospho-L-tyrosyl-[protein] + ADP + H(+)</text>
        <dbReference type="Rhea" id="RHEA:10596"/>
        <dbReference type="Rhea" id="RHEA-COMP:10136"/>
        <dbReference type="Rhea" id="RHEA-COMP:20101"/>
        <dbReference type="ChEBI" id="CHEBI:15378"/>
        <dbReference type="ChEBI" id="CHEBI:30616"/>
        <dbReference type="ChEBI" id="CHEBI:46858"/>
        <dbReference type="ChEBI" id="CHEBI:61978"/>
        <dbReference type="ChEBI" id="CHEBI:456216"/>
        <dbReference type="EC" id="2.7.10.2"/>
    </reaction>
</comment>
<dbReference type="InterPro" id="IPR005702">
    <property type="entry name" value="Wzc-like_C"/>
</dbReference>
<evidence type="ECO:0000256" key="6">
    <source>
        <dbReference type="ARBA" id="ARBA00022840"/>
    </source>
</evidence>
<dbReference type="Gene3D" id="3.40.50.300">
    <property type="entry name" value="P-loop containing nucleotide triphosphate hydrolases"/>
    <property type="match status" value="1"/>
</dbReference>
<comment type="caution">
    <text evidence="10">The sequence shown here is derived from an EMBL/GenBank/DDBJ whole genome shotgun (WGS) entry which is preliminary data.</text>
</comment>
<keyword evidence="6" id="KW-0067">ATP-binding</keyword>
<dbReference type="PANTHER" id="PTHR32309:SF13">
    <property type="entry name" value="FERRIC ENTEROBACTIN TRANSPORT PROTEIN FEPE"/>
    <property type="match status" value="1"/>
</dbReference>
<dbReference type="InterPro" id="IPR025669">
    <property type="entry name" value="AAA_dom"/>
</dbReference>
<evidence type="ECO:0000259" key="9">
    <source>
        <dbReference type="Pfam" id="PF13614"/>
    </source>
</evidence>
<dbReference type="GO" id="GO:0004715">
    <property type="term" value="F:non-membrane spanning protein tyrosine kinase activity"/>
    <property type="evidence" value="ECO:0007669"/>
    <property type="project" value="UniProtKB-EC"/>
</dbReference>
<evidence type="ECO:0000256" key="7">
    <source>
        <dbReference type="ARBA" id="ARBA00023137"/>
    </source>
</evidence>
<dbReference type="AlphaFoldDB" id="A0A0W1JR47"/>
<dbReference type="FunFam" id="3.40.50.300:FF:000527">
    <property type="entry name" value="Tyrosine-protein kinase etk"/>
    <property type="match status" value="1"/>
</dbReference>
<keyword evidence="5" id="KW-0418">Kinase</keyword>
<evidence type="ECO:0000256" key="3">
    <source>
        <dbReference type="ARBA" id="ARBA00022679"/>
    </source>
</evidence>
<evidence type="ECO:0000313" key="11">
    <source>
        <dbReference type="Proteomes" id="UP000054623"/>
    </source>
</evidence>
<comment type="similarity">
    <text evidence="1">Belongs to the CpsD/CapB family.</text>
</comment>